<sequence>MHKKAVYEENFFAHQRIKDRMQFVVQQAGWSKPEEFLSSEVVHRFLIWIPHFDVVLDYLR</sequence>
<comment type="caution">
    <text evidence="1">The sequence shown here is derived from an EMBL/GenBank/DDBJ whole genome shotgun (WGS) entry which is preliminary data.</text>
</comment>
<accession>A0A0V1KJ33</accession>
<name>A0A0V1KJ33_9BILA</name>
<dbReference type="Proteomes" id="UP000054721">
    <property type="component" value="Unassembled WGS sequence"/>
</dbReference>
<evidence type="ECO:0000313" key="2">
    <source>
        <dbReference type="Proteomes" id="UP000054721"/>
    </source>
</evidence>
<keyword evidence="2" id="KW-1185">Reference proteome</keyword>
<organism evidence="1 2">
    <name type="scientific">Trichinella nativa</name>
    <dbReference type="NCBI Taxonomy" id="6335"/>
    <lineage>
        <taxon>Eukaryota</taxon>
        <taxon>Metazoa</taxon>
        <taxon>Ecdysozoa</taxon>
        <taxon>Nematoda</taxon>
        <taxon>Enoplea</taxon>
        <taxon>Dorylaimia</taxon>
        <taxon>Trichinellida</taxon>
        <taxon>Trichinellidae</taxon>
        <taxon>Trichinella</taxon>
    </lineage>
</organism>
<gene>
    <name evidence="1" type="ORF">T02_9184</name>
</gene>
<evidence type="ECO:0000313" key="1">
    <source>
        <dbReference type="EMBL" id="KRZ47270.1"/>
    </source>
</evidence>
<protein>
    <submittedName>
        <fullName evidence="1">Uncharacterized protein</fullName>
    </submittedName>
</protein>
<dbReference type="EMBL" id="JYDW01001045">
    <property type="protein sequence ID" value="KRZ47270.1"/>
    <property type="molecule type" value="Genomic_DNA"/>
</dbReference>
<reference evidence="1 2" key="1">
    <citation type="submission" date="2015-05" db="EMBL/GenBank/DDBJ databases">
        <title>Evolution of Trichinella species and genotypes.</title>
        <authorList>
            <person name="Korhonen P.K."/>
            <person name="Edoardo P."/>
            <person name="Giuseppe L.R."/>
            <person name="Gasser R.B."/>
        </authorList>
    </citation>
    <scope>NUCLEOTIDE SEQUENCE [LARGE SCALE GENOMIC DNA]</scope>
    <source>
        <strain evidence="1">ISS10</strain>
    </source>
</reference>
<proteinExistence type="predicted"/>
<dbReference type="AlphaFoldDB" id="A0A0V1KJ33"/>